<proteinExistence type="predicted"/>
<evidence type="ECO:0000313" key="1">
    <source>
        <dbReference type="EMBL" id="OQU82349.1"/>
    </source>
</evidence>
<dbReference type="InParanoid" id="A0A1Z5RFI7"/>
<sequence>MVLENGNFTCESVSVVMCNADIASFVKASNEFDANIFVFSMVLNFKESCDNTLSSTHSDVLALPHWPLGKTAIVLNHWQCQEAQFSMPAQFCSV</sequence>
<accession>A0A1Z5RFI7</accession>
<gene>
    <name evidence="1" type="ORF">SORBI_3006G218950</name>
</gene>
<dbReference type="Gramene" id="OQU82349">
    <property type="protein sequence ID" value="OQU82349"/>
    <property type="gene ID" value="SORBI_3006G218950"/>
</dbReference>
<protein>
    <submittedName>
        <fullName evidence="1">Uncharacterized protein</fullName>
    </submittedName>
</protein>
<reference evidence="2" key="2">
    <citation type="journal article" date="2018" name="Plant J.">
        <title>The Sorghum bicolor reference genome: improved assembly, gene annotations, a transcriptome atlas, and signatures of genome organization.</title>
        <authorList>
            <person name="McCormick R.F."/>
            <person name="Truong S.K."/>
            <person name="Sreedasyam A."/>
            <person name="Jenkins J."/>
            <person name="Shu S."/>
            <person name="Sims D."/>
            <person name="Kennedy M."/>
            <person name="Amirebrahimi M."/>
            <person name="Weers B.D."/>
            <person name="McKinley B."/>
            <person name="Mattison A."/>
            <person name="Morishige D.T."/>
            <person name="Grimwood J."/>
            <person name="Schmutz J."/>
            <person name="Mullet J.E."/>
        </authorList>
    </citation>
    <scope>NUCLEOTIDE SEQUENCE [LARGE SCALE GENOMIC DNA]</scope>
    <source>
        <strain evidence="2">cv. BTx623</strain>
    </source>
</reference>
<dbReference type="EMBL" id="CM000765">
    <property type="protein sequence ID" value="OQU82349.1"/>
    <property type="molecule type" value="Genomic_DNA"/>
</dbReference>
<reference evidence="1 2" key="1">
    <citation type="journal article" date="2009" name="Nature">
        <title>The Sorghum bicolor genome and the diversification of grasses.</title>
        <authorList>
            <person name="Paterson A.H."/>
            <person name="Bowers J.E."/>
            <person name="Bruggmann R."/>
            <person name="Dubchak I."/>
            <person name="Grimwood J."/>
            <person name="Gundlach H."/>
            <person name="Haberer G."/>
            <person name="Hellsten U."/>
            <person name="Mitros T."/>
            <person name="Poliakov A."/>
            <person name="Schmutz J."/>
            <person name="Spannagl M."/>
            <person name="Tang H."/>
            <person name="Wang X."/>
            <person name="Wicker T."/>
            <person name="Bharti A.K."/>
            <person name="Chapman J."/>
            <person name="Feltus F.A."/>
            <person name="Gowik U."/>
            <person name="Grigoriev I.V."/>
            <person name="Lyons E."/>
            <person name="Maher C.A."/>
            <person name="Martis M."/>
            <person name="Narechania A."/>
            <person name="Otillar R.P."/>
            <person name="Penning B.W."/>
            <person name="Salamov A.A."/>
            <person name="Wang Y."/>
            <person name="Zhang L."/>
            <person name="Carpita N.C."/>
            <person name="Freeling M."/>
            <person name="Gingle A.R."/>
            <person name="Hash C.T."/>
            <person name="Keller B."/>
            <person name="Klein P."/>
            <person name="Kresovich S."/>
            <person name="McCann M.C."/>
            <person name="Ming R."/>
            <person name="Peterson D.G."/>
            <person name="Mehboob-ur-Rahman"/>
            <person name="Ware D."/>
            <person name="Westhoff P."/>
            <person name="Mayer K.F."/>
            <person name="Messing J."/>
            <person name="Rokhsar D.S."/>
        </authorList>
    </citation>
    <scope>NUCLEOTIDE SEQUENCE [LARGE SCALE GENOMIC DNA]</scope>
    <source>
        <strain evidence="2">cv. BTx623</strain>
    </source>
</reference>
<organism evidence="1 2">
    <name type="scientific">Sorghum bicolor</name>
    <name type="common">Sorghum</name>
    <name type="synonym">Sorghum vulgare</name>
    <dbReference type="NCBI Taxonomy" id="4558"/>
    <lineage>
        <taxon>Eukaryota</taxon>
        <taxon>Viridiplantae</taxon>
        <taxon>Streptophyta</taxon>
        <taxon>Embryophyta</taxon>
        <taxon>Tracheophyta</taxon>
        <taxon>Spermatophyta</taxon>
        <taxon>Magnoliopsida</taxon>
        <taxon>Liliopsida</taxon>
        <taxon>Poales</taxon>
        <taxon>Poaceae</taxon>
        <taxon>PACMAD clade</taxon>
        <taxon>Panicoideae</taxon>
        <taxon>Andropogonodae</taxon>
        <taxon>Andropogoneae</taxon>
        <taxon>Sorghinae</taxon>
        <taxon>Sorghum</taxon>
    </lineage>
</organism>
<keyword evidence="2" id="KW-1185">Reference proteome</keyword>
<dbReference type="Proteomes" id="UP000000768">
    <property type="component" value="Chromosome 6"/>
</dbReference>
<dbReference type="AlphaFoldDB" id="A0A1Z5RFI7"/>
<name>A0A1Z5RFI7_SORBI</name>
<evidence type="ECO:0000313" key="2">
    <source>
        <dbReference type="Proteomes" id="UP000000768"/>
    </source>
</evidence>